<evidence type="ECO:0000313" key="1">
    <source>
        <dbReference type="EMBL" id="GFR09737.1"/>
    </source>
</evidence>
<reference evidence="1" key="1">
    <citation type="submission" date="2020-07" db="EMBL/GenBank/DDBJ databases">
        <title>Multicomponent nature underlies the extraordinary mechanical properties of spider dragline silk.</title>
        <authorList>
            <person name="Kono N."/>
            <person name="Nakamura H."/>
            <person name="Mori M."/>
            <person name="Yoshida Y."/>
            <person name="Ohtoshi R."/>
            <person name="Malay A.D."/>
            <person name="Moran D.A.P."/>
            <person name="Tomita M."/>
            <person name="Numata K."/>
            <person name="Arakawa K."/>
        </authorList>
    </citation>
    <scope>NUCLEOTIDE SEQUENCE</scope>
</reference>
<dbReference type="EMBL" id="BMAO01036309">
    <property type="protein sequence ID" value="GFR09737.1"/>
    <property type="molecule type" value="Genomic_DNA"/>
</dbReference>
<dbReference type="AlphaFoldDB" id="A0A8X6GRP6"/>
<keyword evidence="2" id="KW-1185">Reference proteome</keyword>
<organism evidence="1 2">
    <name type="scientific">Trichonephila clavata</name>
    <name type="common">Joro spider</name>
    <name type="synonym">Nephila clavata</name>
    <dbReference type="NCBI Taxonomy" id="2740835"/>
    <lineage>
        <taxon>Eukaryota</taxon>
        <taxon>Metazoa</taxon>
        <taxon>Ecdysozoa</taxon>
        <taxon>Arthropoda</taxon>
        <taxon>Chelicerata</taxon>
        <taxon>Arachnida</taxon>
        <taxon>Araneae</taxon>
        <taxon>Araneomorphae</taxon>
        <taxon>Entelegynae</taxon>
        <taxon>Araneoidea</taxon>
        <taxon>Nephilidae</taxon>
        <taxon>Trichonephila</taxon>
    </lineage>
</organism>
<comment type="caution">
    <text evidence="1">The sequence shown here is derived from an EMBL/GenBank/DDBJ whole genome shotgun (WGS) entry which is preliminary data.</text>
</comment>
<evidence type="ECO:0000313" key="2">
    <source>
        <dbReference type="Proteomes" id="UP000887116"/>
    </source>
</evidence>
<sequence length="74" mass="8359">MLNMSSQKLGRDSPFLRLAGAKWGCGRVTFSITYKTYVQPVLNYCNEVLVSALGMLEDALSWECLMFSKTRPYA</sequence>
<protein>
    <submittedName>
        <fullName evidence="1">Uncharacterized protein</fullName>
    </submittedName>
</protein>
<dbReference type="Proteomes" id="UP000887116">
    <property type="component" value="Unassembled WGS sequence"/>
</dbReference>
<gene>
    <name evidence="1" type="ORF">TNCT_609071</name>
</gene>
<name>A0A8X6GRP6_TRICU</name>
<accession>A0A8X6GRP6</accession>
<proteinExistence type="predicted"/>